<organism evidence="11 12">
    <name type="scientific">Liparis tanakae</name>
    <name type="common">Tanaka's snailfish</name>
    <dbReference type="NCBI Taxonomy" id="230148"/>
    <lineage>
        <taxon>Eukaryota</taxon>
        <taxon>Metazoa</taxon>
        <taxon>Chordata</taxon>
        <taxon>Craniata</taxon>
        <taxon>Vertebrata</taxon>
        <taxon>Euteleostomi</taxon>
        <taxon>Actinopterygii</taxon>
        <taxon>Neopterygii</taxon>
        <taxon>Teleostei</taxon>
        <taxon>Neoteleostei</taxon>
        <taxon>Acanthomorphata</taxon>
        <taxon>Eupercaria</taxon>
        <taxon>Perciformes</taxon>
        <taxon>Cottioidei</taxon>
        <taxon>Cottales</taxon>
        <taxon>Liparidae</taxon>
        <taxon>Liparis</taxon>
    </lineage>
</organism>
<evidence type="ECO:0000256" key="4">
    <source>
        <dbReference type="ARBA" id="ARBA00022889"/>
    </source>
</evidence>
<dbReference type="PROSITE" id="PS50835">
    <property type="entry name" value="IG_LIKE"/>
    <property type="match status" value="1"/>
</dbReference>
<dbReference type="Gene3D" id="3.30.200.20">
    <property type="entry name" value="Phosphorylase Kinase, domain 1"/>
    <property type="match status" value="1"/>
</dbReference>
<dbReference type="Pfam" id="PF07679">
    <property type="entry name" value="I-set"/>
    <property type="match status" value="1"/>
</dbReference>
<feature type="signal peptide" evidence="9">
    <location>
        <begin position="1"/>
        <end position="22"/>
    </location>
</feature>
<dbReference type="Gene3D" id="2.60.40.10">
    <property type="entry name" value="Immunoglobulins"/>
    <property type="match status" value="1"/>
</dbReference>
<dbReference type="GO" id="GO:0005886">
    <property type="term" value="C:plasma membrane"/>
    <property type="evidence" value="ECO:0007669"/>
    <property type="project" value="TreeGrafter"/>
</dbReference>
<evidence type="ECO:0000313" key="11">
    <source>
        <dbReference type="EMBL" id="TNN88869.1"/>
    </source>
</evidence>
<dbReference type="GO" id="GO:0016301">
    <property type="term" value="F:kinase activity"/>
    <property type="evidence" value="ECO:0007669"/>
    <property type="project" value="UniProtKB-KW"/>
</dbReference>
<dbReference type="SUPFAM" id="SSF48726">
    <property type="entry name" value="Immunoglobulin"/>
    <property type="match status" value="2"/>
</dbReference>
<keyword evidence="12" id="KW-1185">Reference proteome</keyword>
<dbReference type="Proteomes" id="UP000314294">
    <property type="component" value="Unassembled WGS sequence"/>
</dbReference>
<evidence type="ECO:0000313" key="12">
    <source>
        <dbReference type="Proteomes" id="UP000314294"/>
    </source>
</evidence>
<dbReference type="SMART" id="SM00408">
    <property type="entry name" value="IGc2"/>
    <property type="match status" value="1"/>
</dbReference>
<dbReference type="GO" id="GO:0007155">
    <property type="term" value="P:cell adhesion"/>
    <property type="evidence" value="ECO:0007669"/>
    <property type="project" value="UniProtKB-KW"/>
</dbReference>
<evidence type="ECO:0000256" key="5">
    <source>
        <dbReference type="ARBA" id="ARBA00022989"/>
    </source>
</evidence>
<comment type="caution">
    <text evidence="11">The sequence shown here is derived from an EMBL/GenBank/DDBJ whole genome shotgun (WGS) entry which is preliminary data.</text>
</comment>
<gene>
    <name evidence="11" type="primary">Flt3</name>
    <name evidence="11" type="ORF">EYF80_000747</name>
</gene>
<dbReference type="InterPro" id="IPR003598">
    <property type="entry name" value="Ig_sub2"/>
</dbReference>
<dbReference type="AlphaFoldDB" id="A0A4Z2JF36"/>
<feature type="chain" id="PRO_5021259789" evidence="9">
    <location>
        <begin position="23"/>
        <end position="524"/>
    </location>
</feature>
<keyword evidence="5 8" id="KW-1133">Transmembrane helix</keyword>
<dbReference type="InterPro" id="IPR013783">
    <property type="entry name" value="Ig-like_fold"/>
</dbReference>
<keyword evidence="4" id="KW-0130">Cell adhesion</keyword>
<evidence type="ECO:0000256" key="2">
    <source>
        <dbReference type="ARBA" id="ARBA00022692"/>
    </source>
</evidence>
<evidence type="ECO:0000256" key="8">
    <source>
        <dbReference type="SAM" id="Phobius"/>
    </source>
</evidence>
<feature type="transmembrane region" description="Helical" evidence="8">
    <location>
        <begin position="444"/>
        <end position="468"/>
    </location>
</feature>
<evidence type="ECO:0000256" key="3">
    <source>
        <dbReference type="ARBA" id="ARBA00022734"/>
    </source>
</evidence>
<keyword evidence="3" id="KW-0430">Lectin</keyword>
<dbReference type="PANTHER" id="PTHR12035">
    <property type="entry name" value="SIALIC ACID BINDING IMMUNOGLOBULIN-LIKE LECTIN"/>
    <property type="match status" value="1"/>
</dbReference>
<evidence type="ECO:0000256" key="1">
    <source>
        <dbReference type="ARBA" id="ARBA00004479"/>
    </source>
</evidence>
<dbReference type="GO" id="GO:0030246">
    <property type="term" value="F:carbohydrate binding"/>
    <property type="evidence" value="ECO:0007669"/>
    <property type="project" value="UniProtKB-KW"/>
</dbReference>
<evidence type="ECO:0000256" key="7">
    <source>
        <dbReference type="ARBA" id="ARBA00038361"/>
    </source>
</evidence>
<dbReference type="SMART" id="SM00409">
    <property type="entry name" value="IG"/>
    <property type="match status" value="2"/>
</dbReference>
<comment type="similarity">
    <text evidence="7">Belongs to the immunoglobulin superfamily. SIGLEC (sialic acid binding Ig-like lectin) family.</text>
</comment>
<keyword evidence="11" id="KW-0808">Transferase</keyword>
<dbReference type="OrthoDB" id="3256376at2759"/>
<comment type="subcellular location">
    <subcellularLocation>
        <location evidence="1">Membrane</location>
        <topology evidence="1">Single-pass type I membrane protein</topology>
    </subcellularLocation>
</comment>
<dbReference type="InterPro" id="IPR036179">
    <property type="entry name" value="Ig-like_dom_sf"/>
</dbReference>
<evidence type="ECO:0000259" key="10">
    <source>
        <dbReference type="PROSITE" id="PS50835"/>
    </source>
</evidence>
<name>A0A4Z2JF36_9TELE</name>
<feature type="domain" description="Ig-like" evidence="10">
    <location>
        <begin position="223"/>
        <end position="315"/>
    </location>
</feature>
<accession>A0A4Z2JF36</accession>
<proteinExistence type="inferred from homology"/>
<evidence type="ECO:0000256" key="6">
    <source>
        <dbReference type="ARBA" id="ARBA00023136"/>
    </source>
</evidence>
<reference evidence="11 12" key="1">
    <citation type="submission" date="2019-03" db="EMBL/GenBank/DDBJ databases">
        <title>First draft genome of Liparis tanakae, snailfish: a comprehensive survey of snailfish specific genes.</title>
        <authorList>
            <person name="Kim W."/>
            <person name="Song I."/>
            <person name="Jeong J.-H."/>
            <person name="Kim D."/>
            <person name="Kim S."/>
            <person name="Ryu S."/>
            <person name="Song J.Y."/>
            <person name="Lee S.K."/>
        </authorList>
    </citation>
    <scope>NUCLEOTIDE SEQUENCE [LARGE SCALE GENOMIC DNA]</scope>
    <source>
        <tissue evidence="11">Muscle</tissue>
    </source>
</reference>
<dbReference type="PANTHER" id="PTHR12035:SF125">
    <property type="entry name" value="SIALIC ACID-BINDING IG-LIKE LECTIN 5"/>
    <property type="match status" value="1"/>
</dbReference>
<sequence length="524" mass="58598">MRRQRNMIAVVFLLCAVELLCSDGIAAQNQACVPSREVACFVPADYLNASGSVSVEVCVGKKLNISLEHFSEFPVCHWIRGANPILTVNRSNFMVLPPLSKTDSGEFTLSCETSEGTSSSLAVALHVVMKHPTKPKLTLDKVDNKMSSPYFKCISEDFPKPTLKWTGNKDVTNVPANSVMAISTISSSEYSERGVMCCARNAEGQECSQLYDYDLDANFMKHDEVSKVTVSPGEPLLLRCRMKSLNRMQLVWMNGSKRMNTAILPCSSTVKKEICIRSDGHGSSWMAYLFIESVNGNHSGTYTCTTQNNKTKSVDVHVQAGGFLSVQMDKSLIIPAQNASRSGLQASVSYHPVLQRCSWEAPDKNMSKCIRDNWVTKHRTVKLRDVLKSGDYKLHLEAGGQIEIKTISVCVVDTPKFKFMINKVNNTITFETANSANYDNDNMMVLKVGSLILLMALAIVSVVLMYFVKKKKPKYQPQLQIIQMVGPNDNDYIYINFKEFGYDLKWEFPRENLELGMNCTEHQT</sequence>
<dbReference type="GO" id="GO:0033691">
    <property type="term" value="F:sialic acid binding"/>
    <property type="evidence" value="ECO:0007669"/>
    <property type="project" value="TreeGrafter"/>
</dbReference>
<dbReference type="InterPro" id="IPR007110">
    <property type="entry name" value="Ig-like_dom"/>
</dbReference>
<evidence type="ECO:0000256" key="9">
    <source>
        <dbReference type="SAM" id="SignalP"/>
    </source>
</evidence>
<keyword evidence="9" id="KW-0732">Signal</keyword>
<dbReference type="InterPro" id="IPR013098">
    <property type="entry name" value="Ig_I-set"/>
</dbReference>
<dbReference type="InterPro" id="IPR003599">
    <property type="entry name" value="Ig_sub"/>
</dbReference>
<protein>
    <submittedName>
        <fullName evidence="11">Receptor-type tyrosine-protein kinase FLT3</fullName>
    </submittedName>
</protein>
<keyword evidence="11" id="KW-0418">Kinase</keyword>
<keyword evidence="2 8" id="KW-0812">Transmembrane</keyword>
<keyword evidence="11" id="KW-0675">Receptor</keyword>
<dbReference type="InterPro" id="IPR051036">
    <property type="entry name" value="SIGLEC"/>
</dbReference>
<dbReference type="EMBL" id="SRLO01000003">
    <property type="protein sequence ID" value="TNN88869.1"/>
    <property type="molecule type" value="Genomic_DNA"/>
</dbReference>
<keyword evidence="6 8" id="KW-0472">Membrane</keyword>